<keyword evidence="2" id="KW-1185">Reference proteome</keyword>
<dbReference type="STRING" id="582675.SAMN05192565_110126"/>
<dbReference type="InterPro" id="IPR012347">
    <property type="entry name" value="Ferritin-like"/>
</dbReference>
<protein>
    <submittedName>
        <fullName evidence="1">Ferritin-like metal-binding protein YciE</fullName>
    </submittedName>
</protein>
<name>A0A1I2UKY4_9HYPH</name>
<dbReference type="SUPFAM" id="SSF47240">
    <property type="entry name" value="Ferritin-like"/>
    <property type="match status" value="1"/>
</dbReference>
<dbReference type="AlphaFoldDB" id="A0A1I2UKY4"/>
<accession>A0A1I2UKY4</accession>
<evidence type="ECO:0000313" key="2">
    <source>
        <dbReference type="Proteomes" id="UP000199229"/>
    </source>
</evidence>
<dbReference type="InterPro" id="IPR009078">
    <property type="entry name" value="Ferritin-like_SF"/>
</dbReference>
<dbReference type="RefSeq" id="WP_091971863.1">
    <property type="nucleotide sequence ID" value="NZ_FOPM01000010.1"/>
</dbReference>
<dbReference type="Gene3D" id="1.20.1260.10">
    <property type="match status" value="1"/>
</dbReference>
<gene>
    <name evidence="1" type="ORF">SAMN05192565_110126</name>
</gene>
<dbReference type="InterPro" id="IPR010287">
    <property type="entry name" value="DUF892_YciF-like"/>
</dbReference>
<reference evidence="2" key="1">
    <citation type="submission" date="2016-10" db="EMBL/GenBank/DDBJ databases">
        <authorList>
            <person name="Varghese N."/>
            <person name="Submissions S."/>
        </authorList>
    </citation>
    <scope>NUCLEOTIDE SEQUENCE [LARGE SCALE GENOMIC DNA]</scope>
    <source>
        <strain evidence="2">Gh-105</strain>
    </source>
</reference>
<dbReference type="Proteomes" id="UP000199229">
    <property type="component" value="Unassembled WGS sequence"/>
</dbReference>
<dbReference type="OrthoDB" id="7273732at2"/>
<dbReference type="Pfam" id="PF05974">
    <property type="entry name" value="DUF892"/>
    <property type="match status" value="1"/>
</dbReference>
<sequence length="169" mass="18481">MITDPREIYVTALKNTHALELQALQIMERQVERLENYPEMEAALRAHIAETHGQRDRLEEALASLGDAPSTLKEGFLGFVGNMMALAHVPAQDEILKNAFANQAFENFEIAAYKSLLTIGEAAGQTAHATAFTQSLREEETMAKAVADLVVPTTQRYLARTLGGGTASH</sequence>
<proteinExistence type="predicted"/>
<organism evidence="1 2">
    <name type="scientific">Methylobacterium gossipiicola</name>
    <dbReference type="NCBI Taxonomy" id="582675"/>
    <lineage>
        <taxon>Bacteria</taxon>
        <taxon>Pseudomonadati</taxon>
        <taxon>Pseudomonadota</taxon>
        <taxon>Alphaproteobacteria</taxon>
        <taxon>Hyphomicrobiales</taxon>
        <taxon>Methylobacteriaceae</taxon>
        <taxon>Methylobacterium</taxon>
    </lineage>
</organism>
<evidence type="ECO:0000313" key="1">
    <source>
        <dbReference type="EMBL" id="SFG76979.1"/>
    </source>
</evidence>
<dbReference type="EMBL" id="FOPM01000010">
    <property type="protein sequence ID" value="SFG76979.1"/>
    <property type="molecule type" value="Genomic_DNA"/>
</dbReference>